<evidence type="ECO:0000313" key="2">
    <source>
        <dbReference type="Proteomes" id="UP001283361"/>
    </source>
</evidence>
<accession>A0AAE0XEE7</accession>
<comment type="caution">
    <text evidence="1">The sequence shown here is derived from an EMBL/GenBank/DDBJ whole genome shotgun (WGS) entry which is preliminary data.</text>
</comment>
<name>A0AAE0XEE7_9GAST</name>
<reference evidence="1" key="1">
    <citation type="journal article" date="2023" name="G3 (Bethesda)">
        <title>A reference genome for the long-term kleptoplast-retaining sea slug Elysia crispata morphotype clarki.</title>
        <authorList>
            <person name="Eastman K.E."/>
            <person name="Pendleton A.L."/>
            <person name="Shaikh M.A."/>
            <person name="Suttiyut T."/>
            <person name="Ogas R."/>
            <person name="Tomko P."/>
            <person name="Gavelis G."/>
            <person name="Widhalm J.R."/>
            <person name="Wisecaver J.H."/>
        </authorList>
    </citation>
    <scope>NUCLEOTIDE SEQUENCE</scope>
    <source>
        <strain evidence="1">ECLA1</strain>
    </source>
</reference>
<dbReference type="AlphaFoldDB" id="A0AAE0XEE7"/>
<organism evidence="1 2">
    <name type="scientific">Elysia crispata</name>
    <name type="common">lettuce slug</name>
    <dbReference type="NCBI Taxonomy" id="231223"/>
    <lineage>
        <taxon>Eukaryota</taxon>
        <taxon>Metazoa</taxon>
        <taxon>Spiralia</taxon>
        <taxon>Lophotrochozoa</taxon>
        <taxon>Mollusca</taxon>
        <taxon>Gastropoda</taxon>
        <taxon>Heterobranchia</taxon>
        <taxon>Euthyneura</taxon>
        <taxon>Panpulmonata</taxon>
        <taxon>Sacoglossa</taxon>
        <taxon>Placobranchoidea</taxon>
        <taxon>Plakobranchidae</taxon>
        <taxon>Elysia</taxon>
    </lineage>
</organism>
<dbReference type="EMBL" id="JAWDGP010008094">
    <property type="protein sequence ID" value="KAK3691357.1"/>
    <property type="molecule type" value="Genomic_DNA"/>
</dbReference>
<evidence type="ECO:0000313" key="1">
    <source>
        <dbReference type="EMBL" id="KAK3691357.1"/>
    </source>
</evidence>
<protein>
    <submittedName>
        <fullName evidence="1">Uncharacterized protein</fullName>
    </submittedName>
</protein>
<dbReference type="Proteomes" id="UP001283361">
    <property type="component" value="Unassembled WGS sequence"/>
</dbReference>
<sequence>MTLTLRCESCGHHQNKTRYNSMDGLGYVGQRSQVLSRMLNKASNSVSVTNTSRRGDFLYGRIHLLCVSFLNLEAKFSLNQLKRHRWAWRLVGPLVAGTGEINKTREYHRDIPGASVDRILSLFISLT</sequence>
<keyword evidence="2" id="KW-1185">Reference proteome</keyword>
<proteinExistence type="predicted"/>
<gene>
    <name evidence="1" type="ORF">RRG08_036161</name>
</gene>